<dbReference type="PANTHER" id="PTHR33908">
    <property type="entry name" value="MANNOSYLTRANSFERASE YKCB-RELATED"/>
    <property type="match status" value="1"/>
</dbReference>
<evidence type="ECO:0000259" key="9">
    <source>
        <dbReference type="Pfam" id="PF13231"/>
    </source>
</evidence>
<feature type="transmembrane region" description="Helical" evidence="8">
    <location>
        <begin position="299"/>
        <end position="316"/>
    </location>
</feature>
<accession>A0A381TCI5</accession>
<evidence type="ECO:0000256" key="3">
    <source>
        <dbReference type="ARBA" id="ARBA00022676"/>
    </source>
</evidence>
<feature type="transmembrane region" description="Helical" evidence="8">
    <location>
        <begin position="9"/>
        <end position="30"/>
    </location>
</feature>
<dbReference type="EMBL" id="UINC01004289">
    <property type="protein sequence ID" value="SVA13221.1"/>
    <property type="molecule type" value="Genomic_DNA"/>
</dbReference>
<comment type="subcellular location">
    <subcellularLocation>
        <location evidence="1">Cell membrane</location>
        <topology evidence="1">Multi-pass membrane protein</topology>
    </subcellularLocation>
</comment>
<dbReference type="Pfam" id="PF13231">
    <property type="entry name" value="PMT_2"/>
    <property type="match status" value="1"/>
</dbReference>
<name>A0A381TCI5_9ZZZZ</name>
<evidence type="ECO:0000313" key="10">
    <source>
        <dbReference type="EMBL" id="SVA13221.1"/>
    </source>
</evidence>
<protein>
    <recommendedName>
        <fullName evidence="9">Glycosyltransferase RgtA/B/C/D-like domain-containing protein</fullName>
    </recommendedName>
</protein>
<feature type="transmembrane region" description="Helical" evidence="8">
    <location>
        <begin position="125"/>
        <end position="141"/>
    </location>
</feature>
<feature type="transmembrane region" description="Helical" evidence="8">
    <location>
        <begin position="190"/>
        <end position="208"/>
    </location>
</feature>
<dbReference type="InterPro" id="IPR050297">
    <property type="entry name" value="LipidA_mod_glycosyltrf_83"/>
</dbReference>
<feature type="domain" description="Glycosyltransferase RgtA/B/C/D-like" evidence="9">
    <location>
        <begin position="49"/>
        <end position="208"/>
    </location>
</feature>
<dbReference type="AlphaFoldDB" id="A0A381TCI5"/>
<evidence type="ECO:0000256" key="5">
    <source>
        <dbReference type="ARBA" id="ARBA00022692"/>
    </source>
</evidence>
<evidence type="ECO:0000256" key="1">
    <source>
        <dbReference type="ARBA" id="ARBA00004651"/>
    </source>
</evidence>
<organism evidence="10">
    <name type="scientific">marine metagenome</name>
    <dbReference type="NCBI Taxonomy" id="408172"/>
    <lineage>
        <taxon>unclassified sequences</taxon>
        <taxon>metagenomes</taxon>
        <taxon>ecological metagenomes</taxon>
    </lineage>
</organism>
<feature type="transmembrane region" description="Helical" evidence="8">
    <location>
        <begin position="328"/>
        <end position="348"/>
    </location>
</feature>
<keyword evidence="6 8" id="KW-1133">Transmembrane helix</keyword>
<proteinExistence type="predicted"/>
<keyword evidence="3" id="KW-0328">Glycosyltransferase</keyword>
<dbReference type="GO" id="GO:0005886">
    <property type="term" value="C:plasma membrane"/>
    <property type="evidence" value="ECO:0007669"/>
    <property type="project" value="UniProtKB-SubCell"/>
</dbReference>
<dbReference type="GO" id="GO:0008610">
    <property type="term" value="P:lipid biosynthetic process"/>
    <property type="evidence" value="ECO:0007669"/>
    <property type="project" value="UniProtKB-ARBA"/>
</dbReference>
<feature type="transmembrane region" description="Helical" evidence="8">
    <location>
        <begin position="70"/>
        <end position="89"/>
    </location>
</feature>
<keyword evidence="7 8" id="KW-0472">Membrane</keyword>
<evidence type="ECO:0000256" key="6">
    <source>
        <dbReference type="ARBA" id="ARBA00022989"/>
    </source>
</evidence>
<keyword evidence="5 8" id="KW-0812">Transmembrane</keyword>
<feature type="transmembrane region" description="Helical" evidence="8">
    <location>
        <begin position="273"/>
        <end position="293"/>
    </location>
</feature>
<gene>
    <name evidence="10" type="ORF">METZ01_LOCUS66075</name>
</gene>
<keyword evidence="2" id="KW-1003">Cell membrane</keyword>
<feature type="transmembrane region" description="Helical" evidence="8">
    <location>
        <begin position="236"/>
        <end position="261"/>
    </location>
</feature>
<evidence type="ECO:0000256" key="8">
    <source>
        <dbReference type="SAM" id="Phobius"/>
    </source>
</evidence>
<sequence>MDNRLFKSLIIISIGLLFLRLGFILTTMVIDDEAYYYIYSRHLAWGYIDHGPLIAFLIKTFTTIFGGNGFGIRVGSVVLVTSLGCFLYIFGKKYFNQTTGAIMSLTVLTNVLFHTNGVVMTPDVPLVFFSFLFIIFYYMAFFNDKSWFLPAGICLGFGLLSKISALFPALGILLFPVLMKSYRRILRQRYFYLSFVLAFIILLPFIIWNMQNDWTFVRYQGAHITEGGSIKTFLELWAGLGILFGPILFAACFFLPFKVLINSKNSENKTEPAHIYFALTSVIPLIYFFTHSLFSRFELNWPAPAFLGGILLFSIKMGEISDKVNKKIIIQIVYSIFLVLLVTVQTYFPFLPLKGKLDITNRYHVFSSFPNELQNYLATESKYKNYRIVANNYQIPSMVNLYIKPELEATCLSIGYHKTLYSFLYSDENLAGGNYLYLTTGKNFPDNLKRYFDEIIFLHQFKSIRRGEVIAKYSLWHVINYHGK</sequence>
<reference evidence="10" key="1">
    <citation type="submission" date="2018-05" db="EMBL/GenBank/DDBJ databases">
        <authorList>
            <person name="Lanie J.A."/>
            <person name="Ng W.-L."/>
            <person name="Kazmierczak K.M."/>
            <person name="Andrzejewski T.M."/>
            <person name="Davidsen T.M."/>
            <person name="Wayne K.J."/>
            <person name="Tettelin H."/>
            <person name="Glass J.I."/>
            <person name="Rusch D."/>
            <person name="Podicherti R."/>
            <person name="Tsui H.-C.T."/>
            <person name="Winkler M.E."/>
        </authorList>
    </citation>
    <scope>NUCLEOTIDE SEQUENCE</scope>
</reference>
<evidence type="ECO:0000256" key="2">
    <source>
        <dbReference type="ARBA" id="ARBA00022475"/>
    </source>
</evidence>
<dbReference type="GO" id="GO:0016763">
    <property type="term" value="F:pentosyltransferase activity"/>
    <property type="evidence" value="ECO:0007669"/>
    <property type="project" value="TreeGrafter"/>
</dbReference>
<evidence type="ECO:0000256" key="7">
    <source>
        <dbReference type="ARBA" id="ARBA00023136"/>
    </source>
</evidence>
<feature type="transmembrane region" description="Helical" evidence="8">
    <location>
        <begin position="147"/>
        <end position="178"/>
    </location>
</feature>
<feature type="transmembrane region" description="Helical" evidence="8">
    <location>
        <begin position="36"/>
        <end position="58"/>
    </location>
</feature>
<evidence type="ECO:0000256" key="4">
    <source>
        <dbReference type="ARBA" id="ARBA00022679"/>
    </source>
</evidence>
<keyword evidence="4" id="KW-0808">Transferase</keyword>
<dbReference type="InterPro" id="IPR038731">
    <property type="entry name" value="RgtA/B/C-like"/>
</dbReference>
<dbReference type="PANTHER" id="PTHR33908:SF11">
    <property type="entry name" value="MEMBRANE PROTEIN"/>
    <property type="match status" value="1"/>
</dbReference>